<organism evidence="2 3">
    <name type="scientific">Bacillus mycoides</name>
    <dbReference type="NCBI Taxonomy" id="1405"/>
    <lineage>
        <taxon>Bacteria</taxon>
        <taxon>Bacillati</taxon>
        <taxon>Bacillota</taxon>
        <taxon>Bacilli</taxon>
        <taxon>Bacillales</taxon>
        <taxon>Bacillaceae</taxon>
        <taxon>Bacillus</taxon>
        <taxon>Bacillus cereus group</taxon>
    </lineage>
</organism>
<dbReference type="EMBL" id="LXLT01000019">
    <property type="protein sequence ID" value="OFD81967.1"/>
    <property type="molecule type" value="Genomic_DNA"/>
</dbReference>
<dbReference type="PATRIC" id="fig|86662.25.peg.1497"/>
<name>A0A1E8BAV5_BACMY</name>
<keyword evidence="1" id="KW-0472">Membrane</keyword>
<feature type="transmembrane region" description="Helical" evidence="1">
    <location>
        <begin position="25"/>
        <end position="45"/>
    </location>
</feature>
<keyword evidence="1" id="KW-1133">Transmembrane helix</keyword>
<gene>
    <name evidence="2" type="ORF">BWGOE8_15150</name>
</gene>
<evidence type="ECO:0000313" key="2">
    <source>
        <dbReference type="EMBL" id="OFD81967.1"/>
    </source>
</evidence>
<comment type="caution">
    <text evidence="2">The sequence shown here is derived from an EMBL/GenBank/DDBJ whole genome shotgun (WGS) entry which is preliminary data.</text>
</comment>
<dbReference type="Proteomes" id="UP000175706">
    <property type="component" value="Unassembled WGS sequence"/>
</dbReference>
<keyword evidence="1" id="KW-0812">Transmembrane</keyword>
<dbReference type="Pfam" id="PF17313">
    <property type="entry name" value="DUF5359"/>
    <property type="match status" value="1"/>
</dbReference>
<reference evidence="2 3" key="1">
    <citation type="submission" date="2016-05" db="EMBL/GenBank/DDBJ databases">
        <title>Bacillus thuringiensis and Bacillus weihenstephanensis as novel biocontrol agents of wilt causing Verticillium species.</title>
        <authorList>
            <person name="Hollensteiner J."/>
            <person name="Wemheuer F."/>
            <person name="Harting R."/>
            <person name="Kolarzyk A."/>
            <person name="Diaz-Valerio S."/>
            <person name="Poehlein A."/>
            <person name="Brzuszkiewicz E."/>
            <person name="Nesemann K."/>
            <person name="Braus-Stromeyer S."/>
            <person name="Braus G."/>
            <person name="Daniel R."/>
            <person name="Liesegang H."/>
        </authorList>
    </citation>
    <scope>NUCLEOTIDE SEQUENCE [LARGE SCALE GENOMIC DNA]</scope>
    <source>
        <strain evidence="2 3">GOE8</strain>
    </source>
</reference>
<dbReference type="InterPro" id="IPR035281">
    <property type="entry name" value="DUF5359"/>
</dbReference>
<evidence type="ECO:0000256" key="1">
    <source>
        <dbReference type="SAM" id="Phobius"/>
    </source>
</evidence>
<evidence type="ECO:0008006" key="4">
    <source>
        <dbReference type="Google" id="ProtNLM"/>
    </source>
</evidence>
<evidence type="ECO:0000313" key="3">
    <source>
        <dbReference type="Proteomes" id="UP000175706"/>
    </source>
</evidence>
<protein>
    <recommendedName>
        <fullName evidence="4">YpfB family protein</fullName>
    </recommendedName>
</protein>
<dbReference type="AlphaFoldDB" id="A0A1E8BAV5"/>
<sequence>MEIYRSVSVSIEREGVSFLKKVEKIIIRILLIQFVCLSVIQLLFIHKSSVKYLSKIVYYEGVVTKNKAEILQVNK</sequence>
<proteinExistence type="predicted"/>
<accession>A0A1E8BAV5</accession>